<keyword evidence="2" id="KW-0597">Phosphoprotein</keyword>
<feature type="binding site" evidence="4">
    <location>
        <position position="499"/>
    </location>
    <ligand>
        <name>Zn(2+)</name>
        <dbReference type="ChEBI" id="CHEBI:29105"/>
        <label>2</label>
    </ligand>
</feature>
<dbReference type="GO" id="GO:0046872">
    <property type="term" value="F:metal ion binding"/>
    <property type="evidence" value="ECO:0007669"/>
    <property type="project" value="UniProtKB-KW"/>
</dbReference>
<dbReference type="PRINTS" id="PR00113">
    <property type="entry name" value="ALKPHPHTASE"/>
</dbReference>
<evidence type="ECO:0000256" key="5">
    <source>
        <dbReference type="RuleBase" id="RU003946"/>
    </source>
</evidence>
<dbReference type="SUPFAM" id="SSF53649">
    <property type="entry name" value="Alkaline phosphatase-like"/>
    <property type="match status" value="1"/>
</dbReference>
<comment type="cofactor">
    <cofactor evidence="4">
        <name>Zn(2+)</name>
        <dbReference type="ChEBI" id="CHEBI:29105"/>
    </cofactor>
    <text evidence="4">Binds 2 Zn(2+) ions.</text>
</comment>
<name>A0AA39CST4_9EURO</name>
<feature type="binding site" evidence="4">
    <location>
        <position position="189"/>
    </location>
    <ligand>
        <name>Mg(2+)</name>
        <dbReference type="ChEBI" id="CHEBI:18420"/>
    </ligand>
</feature>
<feature type="binding site" evidence="4">
    <location>
        <position position="345"/>
    </location>
    <ligand>
        <name>Mg(2+)</name>
        <dbReference type="ChEBI" id="CHEBI:18420"/>
    </ligand>
</feature>
<keyword evidence="4" id="KW-0460">Magnesium</keyword>
<feature type="binding site" evidence="4">
    <location>
        <position position="391"/>
    </location>
    <ligand>
        <name>Zn(2+)</name>
        <dbReference type="ChEBI" id="CHEBI:29105"/>
        <label>2</label>
    </ligand>
</feature>
<dbReference type="CDD" id="cd16012">
    <property type="entry name" value="ALP"/>
    <property type="match status" value="1"/>
</dbReference>
<feature type="binding site" evidence="4">
    <location>
        <position position="350"/>
    </location>
    <ligand>
        <name>Zn(2+)</name>
        <dbReference type="ChEBI" id="CHEBI:29105"/>
        <label>2</label>
    </ligand>
</feature>
<sequence length="728" mass="77572">MRRSVSLLAACATTLLLGACASTAPASAPAGLKVSVAPVAHPAGETPQWWYRSGAAQAAANGAMAGKAKNVILFLGDGMSLTTVAASRIYEGQQKGGSGEENLLSWERFPATAFSKTYNTDSQTPDSAGTMTAITTGVKTHMGAIGVSAGTRTDCADSLSKGLLTWLQLADSAGLATGVVSTARLTHATPAATYAHSPERNWENDTDLTEAAKAAGCKDIAQQLLSTSRYGRGPLVALGGGRGEFTTVEERDPEYDDKVGQRLDGRSLVQEWQRAHPQGAYVWNSKQLQAAANAPAILGLFEPDHMRYDYERPQDPAGEPSLAELTAAAIKNLSRHQEGYVLMIEGARIDHANHSGNAYRALTETVALSDAVRVANELTSAEDTLIIVTADHSHTLNFVGYPARGNPILGKVKDKGGEDGAGKLDLALDGNGQPYTTLSYANGPGHTGTSNQQPAGAKRYPHNPSSFEPANGRPNLHDVDTEHPDYMQEALVPMKSESHGGEDVGIWARGPGSKAIRGTLEQNAIYHMIVQATPALRDRLCKAGTCDDKGVPARPARVSLRRARWLALLGVLASTCASAQGPACKVMTEEHGLWMLPGCEVVDQKPQISADTLQDLPYDGDGLALVQTADGFHYVDRRGRSQAVIAWDNGADSLQEGLFRGRVGDRVGYFNAAFEQVIADTFDFAWPFQDGVAEVCNGCRRGTPDADGHTPMEGGEWFRIDRSGRRLK</sequence>
<evidence type="ECO:0000256" key="1">
    <source>
        <dbReference type="ARBA" id="ARBA00012647"/>
    </source>
</evidence>
<evidence type="ECO:0000256" key="2">
    <source>
        <dbReference type="ARBA" id="ARBA00022553"/>
    </source>
</evidence>
<dbReference type="PANTHER" id="PTHR11596:SF5">
    <property type="entry name" value="ALKALINE PHOSPHATASE"/>
    <property type="match status" value="1"/>
</dbReference>
<accession>A0AA39CST4</accession>
<feature type="binding site" evidence="4">
    <location>
        <position position="354"/>
    </location>
    <ligand>
        <name>Zn(2+)</name>
        <dbReference type="ChEBI" id="CHEBI:29105"/>
        <label>2</label>
    </ligand>
</feature>
<evidence type="ECO:0000256" key="6">
    <source>
        <dbReference type="SAM" id="MobiDB-lite"/>
    </source>
</evidence>
<keyword evidence="4" id="KW-0479">Metal-binding</keyword>
<proteinExistence type="inferred from homology"/>
<reference evidence="8" key="1">
    <citation type="submission" date="2022-10" db="EMBL/GenBank/DDBJ databases">
        <title>Culturing micro-colonial fungi from biological soil crusts in the Mojave desert and describing Neophaeococcomyces mojavensis, and introducing the new genera and species Taxawa tesnikishii.</title>
        <authorList>
            <person name="Kurbessoian T."/>
            <person name="Stajich J.E."/>
        </authorList>
    </citation>
    <scope>NUCLEOTIDE SEQUENCE</scope>
    <source>
        <strain evidence="8">TK_35</strain>
    </source>
</reference>
<dbReference type="GO" id="GO:0004035">
    <property type="term" value="F:alkaline phosphatase activity"/>
    <property type="evidence" value="ECO:0007669"/>
    <property type="project" value="UniProtKB-EC"/>
</dbReference>
<dbReference type="AlphaFoldDB" id="A0AA39CST4"/>
<gene>
    <name evidence="8" type="ORF">H2204_012609</name>
</gene>
<dbReference type="InterPro" id="IPR017850">
    <property type="entry name" value="Alkaline_phosphatase_core_sf"/>
</dbReference>
<keyword evidence="7" id="KW-0732">Signal</keyword>
<feature type="chain" id="PRO_5041446188" description="alkaline phosphatase" evidence="7">
    <location>
        <begin position="22"/>
        <end position="728"/>
    </location>
</feature>
<comment type="cofactor">
    <cofactor evidence="4">
        <name>Mg(2+)</name>
        <dbReference type="ChEBI" id="CHEBI:18420"/>
    </cofactor>
    <text evidence="4">Binds 1 Mg(2+) ion.</text>
</comment>
<dbReference type="SMART" id="SM00098">
    <property type="entry name" value="alkPPc"/>
    <property type="match status" value="1"/>
</dbReference>
<feature type="active site" description="Phosphoserine intermediate" evidence="3">
    <location>
        <position position="127"/>
    </location>
</feature>
<evidence type="ECO:0000256" key="7">
    <source>
        <dbReference type="SAM" id="SignalP"/>
    </source>
</evidence>
<keyword evidence="4" id="KW-0862">Zinc</keyword>
<dbReference type="PROSITE" id="PS51257">
    <property type="entry name" value="PROKAR_LIPOPROTEIN"/>
    <property type="match status" value="1"/>
</dbReference>
<feature type="binding site" evidence="4">
    <location>
        <position position="77"/>
    </location>
    <ligand>
        <name>Zn(2+)</name>
        <dbReference type="ChEBI" id="CHEBI:29105"/>
        <label>2</label>
    </ligand>
</feature>
<feature type="signal peptide" evidence="7">
    <location>
        <begin position="1"/>
        <end position="21"/>
    </location>
</feature>
<dbReference type="EMBL" id="JAPDRN010000131">
    <property type="protein sequence ID" value="KAJ9619433.1"/>
    <property type="molecule type" value="Genomic_DNA"/>
</dbReference>
<dbReference type="Pfam" id="PF00245">
    <property type="entry name" value="Alk_phosphatase"/>
    <property type="match status" value="1"/>
</dbReference>
<dbReference type="PANTHER" id="PTHR11596">
    <property type="entry name" value="ALKALINE PHOSPHATASE"/>
    <property type="match status" value="1"/>
</dbReference>
<dbReference type="InterPro" id="IPR001952">
    <property type="entry name" value="Alkaline_phosphatase"/>
</dbReference>
<evidence type="ECO:0000256" key="3">
    <source>
        <dbReference type="PIRSR" id="PIRSR601952-1"/>
    </source>
</evidence>
<comment type="caution">
    <text evidence="8">The sequence shown here is derived from an EMBL/GenBank/DDBJ whole genome shotgun (WGS) entry which is preliminary data.</text>
</comment>
<organism evidence="8">
    <name type="scientific">Knufia peltigerae</name>
    <dbReference type="NCBI Taxonomy" id="1002370"/>
    <lineage>
        <taxon>Eukaryota</taxon>
        <taxon>Fungi</taxon>
        <taxon>Dikarya</taxon>
        <taxon>Ascomycota</taxon>
        <taxon>Pezizomycotina</taxon>
        <taxon>Eurotiomycetes</taxon>
        <taxon>Chaetothyriomycetidae</taxon>
        <taxon>Chaetothyriales</taxon>
        <taxon>Trichomeriaceae</taxon>
        <taxon>Knufia</taxon>
    </lineage>
</organism>
<feature type="binding site" evidence="4">
    <location>
        <position position="392"/>
    </location>
    <ligand>
        <name>Zn(2+)</name>
        <dbReference type="ChEBI" id="CHEBI:29105"/>
        <label>2</label>
    </ligand>
</feature>
<dbReference type="EC" id="3.1.3.1" evidence="1"/>
<evidence type="ECO:0000313" key="8">
    <source>
        <dbReference type="EMBL" id="KAJ9619433.1"/>
    </source>
</evidence>
<feature type="region of interest" description="Disordered" evidence="6">
    <location>
        <begin position="435"/>
        <end position="474"/>
    </location>
</feature>
<evidence type="ECO:0000256" key="4">
    <source>
        <dbReference type="PIRSR" id="PIRSR601952-2"/>
    </source>
</evidence>
<feature type="binding site" evidence="4">
    <location>
        <position position="187"/>
    </location>
    <ligand>
        <name>Mg(2+)</name>
        <dbReference type="ChEBI" id="CHEBI:18420"/>
    </ligand>
</feature>
<dbReference type="Gene3D" id="3.40.720.10">
    <property type="entry name" value="Alkaline Phosphatase, subunit A"/>
    <property type="match status" value="1"/>
</dbReference>
<comment type="similarity">
    <text evidence="5">Belongs to the alkaline phosphatase family.</text>
</comment>
<protein>
    <recommendedName>
        <fullName evidence="1">alkaline phosphatase</fullName>
        <ecNumber evidence="1">3.1.3.1</ecNumber>
    </recommendedName>
</protein>
<feature type="binding site" evidence="4">
    <location>
        <position position="77"/>
    </location>
    <ligand>
        <name>Mg(2+)</name>
        <dbReference type="ChEBI" id="CHEBI:18420"/>
    </ligand>
</feature>